<name>X1P6H9_9ZZZZ</name>
<comment type="caution">
    <text evidence="1">The sequence shown here is derived from an EMBL/GenBank/DDBJ whole genome shotgun (WGS) entry which is preliminary data.</text>
</comment>
<protein>
    <submittedName>
        <fullName evidence="1">Uncharacterized protein</fullName>
    </submittedName>
</protein>
<feature type="non-terminal residue" evidence="1">
    <location>
        <position position="75"/>
    </location>
</feature>
<dbReference type="AlphaFoldDB" id="X1P6H9"/>
<accession>X1P6H9</accession>
<organism evidence="1">
    <name type="scientific">marine sediment metagenome</name>
    <dbReference type="NCBI Taxonomy" id="412755"/>
    <lineage>
        <taxon>unclassified sequences</taxon>
        <taxon>metagenomes</taxon>
        <taxon>ecological metagenomes</taxon>
    </lineage>
</organism>
<gene>
    <name evidence="1" type="ORF">S06H3_61357</name>
</gene>
<sequence length="75" mass="8477">MFDEKVVTPNGYLLNKEVSSFTPVAGSAKPIDLPLDNIIRKILVMNTNDDEEPDVQFETIKIDEEKGKRIIINCL</sequence>
<proteinExistence type="predicted"/>
<dbReference type="EMBL" id="BARV01040222">
    <property type="protein sequence ID" value="GAI51927.1"/>
    <property type="molecule type" value="Genomic_DNA"/>
</dbReference>
<reference evidence="1" key="1">
    <citation type="journal article" date="2014" name="Front. Microbiol.">
        <title>High frequency of phylogenetically diverse reductive dehalogenase-homologous genes in deep subseafloor sedimentary metagenomes.</title>
        <authorList>
            <person name="Kawai M."/>
            <person name="Futagami T."/>
            <person name="Toyoda A."/>
            <person name="Takaki Y."/>
            <person name="Nishi S."/>
            <person name="Hori S."/>
            <person name="Arai W."/>
            <person name="Tsubouchi T."/>
            <person name="Morono Y."/>
            <person name="Uchiyama I."/>
            <person name="Ito T."/>
            <person name="Fujiyama A."/>
            <person name="Inagaki F."/>
            <person name="Takami H."/>
        </authorList>
    </citation>
    <scope>NUCLEOTIDE SEQUENCE</scope>
    <source>
        <strain evidence="1">Expedition CK06-06</strain>
    </source>
</reference>
<evidence type="ECO:0000313" key="1">
    <source>
        <dbReference type="EMBL" id="GAI51927.1"/>
    </source>
</evidence>